<dbReference type="PROSITE" id="PS50013">
    <property type="entry name" value="CHROMO_2"/>
    <property type="match status" value="1"/>
</dbReference>
<feature type="compositionally biased region" description="Basic and acidic residues" evidence="4">
    <location>
        <begin position="28"/>
        <end position="37"/>
    </location>
</feature>
<evidence type="ECO:0000256" key="4">
    <source>
        <dbReference type="SAM" id="MobiDB-lite"/>
    </source>
</evidence>
<comment type="subunit">
    <text evidence="2">Component of the NuA4 histone acetyltransferase complex.</text>
</comment>
<evidence type="ECO:0000256" key="2">
    <source>
        <dbReference type="ARBA" id="ARBA00011353"/>
    </source>
</evidence>
<dbReference type="InterPro" id="IPR023780">
    <property type="entry name" value="Chromo_domain"/>
</dbReference>
<feature type="domain" description="Chromo" evidence="5">
    <location>
        <begin position="91"/>
        <end position="140"/>
    </location>
</feature>
<dbReference type="InterPro" id="IPR016197">
    <property type="entry name" value="Chromo-like_dom_sf"/>
</dbReference>
<dbReference type="PRINTS" id="PR00504">
    <property type="entry name" value="CHROMODOMAIN"/>
</dbReference>
<organism evidence="6 7">
    <name type="scientific">Exophiala dermatitidis</name>
    <name type="common">Black yeast-like fungus</name>
    <name type="synonym">Wangiella dermatitidis</name>
    <dbReference type="NCBI Taxonomy" id="5970"/>
    <lineage>
        <taxon>Eukaryota</taxon>
        <taxon>Fungi</taxon>
        <taxon>Dikarya</taxon>
        <taxon>Ascomycota</taxon>
        <taxon>Pezizomycotina</taxon>
        <taxon>Eurotiomycetes</taxon>
        <taxon>Chaetothyriomycetidae</taxon>
        <taxon>Chaetothyriales</taxon>
        <taxon>Herpotrichiellaceae</taxon>
        <taxon>Exophiala</taxon>
    </lineage>
</organism>
<feature type="compositionally biased region" description="Acidic residues" evidence="4">
    <location>
        <begin position="9"/>
        <end position="27"/>
    </location>
</feature>
<proteinExistence type="predicted"/>
<name>A0AAN6EVH2_EXODE</name>
<evidence type="ECO:0000313" key="6">
    <source>
        <dbReference type="EMBL" id="KAJ8991804.1"/>
    </source>
</evidence>
<evidence type="ECO:0000259" key="5">
    <source>
        <dbReference type="PROSITE" id="PS50013"/>
    </source>
</evidence>
<dbReference type="SMART" id="SM00298">
    <property type="entry name" value="CHROMO"/>
    <property type="match status" value="1"/>
</dbReference>
<evidence type="ECO:0000256" key="1">
    <source>
        <dbReference type="ARBA" id="ARBA00004123"/>
    </source>
</evidence>
<dbReference type="AlphaFoldDB" id="A0AAN6EVH2"/>
<comment type="subcellular location">
    <subcellularLocation>
        <location evidence="1">Nucleus</location>
    </subcellularLocation>
</comment>
<dbReference type="InterPro" id="IPR000953">
    <property type="entry name" value="Chromo/chromo_shadow_dom"/>
</dbReference>
<gene>
    <name evidence="6" type="ORF">HRR80_004425</name>
</gene>
<feature type="compositionally biased region" description="Acidic residues" evidence="4">
    <location>
        <begin position="72"/>
        <end position="92"/>
    </location>
</feature>
<dbReference type="Pfam" id="PF00385">
    <property type="entry name" value="Chromo"/>
    <property type="match status" value="1"/>
</dbReference>
<feature type="region of interest" description="Disordered" evidence="4">
    <location>
        <begin position="143"/>
        <end position="199"/>
    </location>
</feature>
<dbReference type="InterPro" id="IPR051219">
    <property type="entry name" value="Heterochromatin_chromo-domain"/>
</dbReference>
<feature type="compositionally biased region" description="Basic residues" evidence="4">
    <location>
        <begin position="151"/>
        <end position="165"/>
    </location>
</feature>
<dbReference type="InterPro" id="IPR008251">
    <property type="entry name" value="Chromo_shadow_dom"/>
</dbReference>
<dbReference type="Gene3D" id="2.40.50.40">
    <property type="match status" value="2"/>
</dbReference>
<sequence>MPRTTGDEVLADDLDGSEGSDVGEEIEETRVETDVEAKNQINGELQDEVEEEEAAAAAEEEAEAEAAPAADAPEDDEDVDEDDDEEGEDEYVVEAIRSHRVRNGRVEYLIKWLGYEESENTYEPEENLLPHAAKILASYHTALGGPPTAKNVRKSKSKQSLRRRSTASESPARASKRQKRSNGEGADPQQPEGDWLPSQKDWEPLIDVVDTVEKNEAGQLVAYIKFKNGNKTKVTMDKVYQHCPKAMLKFYEDHLKFN</sequence>
<feature type="compositionally biased region" description="Acidic residues" evidence="4">
    <location>
        <begin position="45"/>
        <end position="64"/>
    </location>
</feature>
<dbReference type="InterPro" id="IPR017984">
    <property type="entry name" value="Chromo_dom_subgr"/>
</dbReference>
<dbReference type="Proteomes" id="UP001161757">
    <property type="component" value="Unassembled WGS sequence"/>
</dbReference>
<dbReference type="SMART" id="SM00300">
    <property type="entry name" value="ChSh"/>
    <property type="match status" value="1"/>
</dbReference>
<keyword evidence="3" id="KW-0539">Nucleus</keyword>
<dbReference type="GO" id="GO:0005634">
    <property type="term" value="C:nucleus"/>
    <property type="evidence" value="ECO:0007669"/>
    <property type="project" value="UniProtKB-SubCell"/>
</dbReference>
<evidence type="ECO:0000256" key="3">
    <source>
        <dbReference type="ARBA" id="ARBA00023242"/>
    </source>
</evidence>
<dbReference type="Pfam" id="PF01393">
    <property type="entry name" value="Chromo_shadow"/>
    <property type="match status" value="1"/>
</dbReference>
<dbReference type="PANTHER" id="PTHR22812">
    <property type="entry name" value="CHROMOBOX PROTEIN"/>
    <property type="match status" value="1"/>
</dbReference>
<dbReference type="SUPFAM" id="SSF54160">
    <property type="entry name" value="Chromo domain-like"/>
    <property type="match status" value="2"/>
</dbReference>
<protein>
    <recommendedName>
        <fullName evidence="5">Chromo domain-containing protein</fullName>
    </recommendedName>
</protein>
<dbReference type="EMBL" id="JAJGCB010000007">
    <property type="protein sequence ID" value="KAJ8991804.1"/>
    <property type="molecule type" value="Genomic_DNA"/>
</dbReference>
<comment type="caution">
    <text evidence="6">The sequence shown here is derived from an EMBL/GenBank/DDBJ whole genome shotgun (WGS) entry which is preliminary data.</text>
</comment>
<evidence type="ECO:0000313" key="7">
    <source>
        <dbReference type="Proteomes" id="UP001161757"/>
    </source>
</evidence>
<accession>A0AAN6EVH2</accession>
<reference evidence="6" key="1">
    <citation type="submission" date="2023-01" db="EMBL/GenBank/DDBJ databases">
        <title>Exophiala dermititidis isolated from Cystic Fibrosis Patient.</title>
        <authorList>
            <person name="Kurbessoian T."/>
            <person name="Crocker A."/>
            <person name="Murante D."/>
            <person name="Hogan D.A."/>
            <person name="Stajich J.E."/>
        </authorList>
    </citation>
    <scope>NUCLEOTIDE SEQUENCE</scope>
    <source>
        <strain evidence="6">Ex8</strain>
    </source>
</reference>
<dbReference type="GO" id="GO:0006338">
    <property type="term" value="P:chromatin remodeling"/>
    <property type="evidence" value="ECO:0007669"/>
    <property type="project" value="UniProtKB-ARBA"/>
</dbReference>
<feature type="region of interest" description="Disordered" evidence="4">
    <location>
        <begin position="1"/>
        <end position="94"/>
    </location>
</feature>
<dbReference type="CDD" id="cd00024">
    <property type="entry name" value="CD_CSD"/>
    <property type="match status" value="1"/>
</dbReference>